<protein>
    <submittedName>
        <fullName evidence="1">Uncharacterized protein</fullName>
    </submittedName>
</protein>
<organism evidence="1 2">
    <name type="scientific">Eggerthella lenta</name>
    <name type="common">Eubacterium lentum</name>
    <dbReference type="NCBI Taxonomy" id="84112"/>
    <lineage>
        <taxon>Bacteria</taxon>
        <taxon>Bacillati</taxon>
        <taxon>Actinomycetota</taxon>
        <taxon>Coriobacteriia</taxon>
        <taxon>Eggerthellales</taxon>
        <taxon>Eggerthellaceae</taxon>
        <taxon>Eggerthella</taxon>
    </lineage>
</organism>
<evidence type="ECO:0000313" key="1">
    <source>
        <dbReference type="EMBL" id="RDB72049.1"/>
    </source>
</evidence>
<sequence>MKKSASGNMYEVALDEAWELFDEHLDGARSALACVASGNGSSERSRAALNSAMASLGYGSGACTFAAVKGLDDQALFLLMEGLDPLCLIATDSTAAAALGRAYRCEVPLGKPGRAFGRSVVAFRDFDAMLDDGQDKQIAWALLKKLPRFGE</sequence>
<gene>
    <name evidence="1" type="ORF">C1875_04990</name>
</gene>
<dbReference type="AlphaFoldDB" id="A0A369MMQ8"/>
<reference evidence="1 2" key="1">
    <citation type="journal article" date="2018" name="Elife">
        <title>Discovery and characterization of a prevalent human gut bacterial enzyme sufficient for the inactivation of a family of plant toxins.</title>
        <authorList>
            <person name="Koppel N."/>
            <person name="Bisanz J.E."/>
            <person name="Pandelia M.E."/>
            <person name="Turnbaugh P.J."/>
            <person name="Balskus E.P."/>
        </authorList>
    </citation>
    <scope>NUCLEOTIDE SEQUENCE [LARGE SCALE GENOMIC DNA]</scope>
    <source>
        <strain evidence="1 2">W1 BHI 6</strain>
    </source>
</reference>
<evidence type="ECO:0000313" key="2">
    <source>
        <dbReference type="Proteomes" id="UP000253970"/>
    </source>
</evidence>
<dbReference type="RefSeq" id="WP_114533339.1">
    <property type="nucleotide sequence ID" value="NZ_JADNER010000010.1"/>
</dbReference>
<dbReference type="Proteomes" id="UP000253970">
    <property type="component" value="Unassembled WGS sequence"/>
</dbReference>
<comment type="caution">
    <text evidence="1">The sequence shown here is derived from an EMBL/GenBank/DDBJ whole genome shotgun (WGS) entry which is preliminary data.</text>
</comment>
<accession>A0A369MMQ8</accession>
<name>A0A369MMQ8_EGGLN</name>
<proteinExistence type="predicted"/>
<dbReference type="EMBL" id="PPTU01000005">
    <property type="protein sequence ID" value="RDB72049.1"/>
    <property type="molecule type" value="Genomic_DNA"/>
</dbReference>